<dbReference type="RefSeq" id="XP_007775499.1">
    <property type="nucleotide sequence ID" value="XM_007777309.1"/>
</dbReference>
<feature type="compositionally biased region" description="Basic and acidic residues" evidence="1">
    <location>
        <begin position="613"/>
        <end position="628"/>
    </location>
</feature>
<feature type="compositionally biased region" description="Low complexity" evidence="1">
    <location>
        <begin position="306"/>
        <end position="324"/>
    </location>
</feature>
<feature type="compositionally biased region" description="Basic and acidic residues" evidence="1">
    <location>
        <begin position="289"/>
        <end position="298"/>
    </location>
</feature>
<feature type="region of interest" description="Disordered" evidence="1">
    <location>
        <begin position="593"/>
        <end position="682"/>
    </location>
</feature>
<protein>
    <recommendedName>
        <fullName evidence="4">EH domain-containing protein</fullName>
    </recommendedName>
</protein>
<feature type="region of interest" description="Disordered" evidence="1">
    <location>
        <begin position="121"/>
        <end position="554"/>
    </location>
</feature>
<gene>
    <name evidence="2" type="ORF">CONPUDRAFT_147795</name>
</gene>
<dbReference type="OMA" id="KWPAGEG"/>
<dbReference type="OrthoDB" id="2553626at2759"/>
<feature type="compositionally biased region" description="Gly residues" evidence="1">
    <location>
        <begin position="593"/>
        <end position="604"/>
    </location>
</feature>
<proteinExistence type="predicted"/>
<feature type="compositionally biased region" description="Pro residues" evidence="1">
    <location>
        <begin position="216"/>
        <end position="232"/>
    </location>
</feature>
<evidence type="ECO:0008006" key="4">
    <source>
        <dbReference type="Google" id="ProtNLM"/>
    </source>
</evidence>
<feature type="compositionally biased region" description="Low complexity" evidence="1">
    <location>
        <begin position="348"/>
        <end position="362"/>
    </location>
</feature>
<name>R7SHE6_CONPW</name>
<dbReference type="eggNOG" id="ENOG502SM8X">
    <property type="taxonomic scope" value="Eukaryota"/>
</dbReference>
<feature type="compositionally biased region" description="Low complexity" evidence="1">
    <location>
        <begin position="407"/>
        <end position="421"/>
    </location>
</feature>
<dbReference type="EMBL" id="JH711592">
    <property type="protein sequence ID" value="EIW74494.1"/>
    <property type="molecule type" value="Genomic_DNA"/>
</dbReference>
<dbReference type="AlphaFoldDB" id="R7SHE6"/>
<feature type="compositionally biased region" description="Basic and acidic residues" evidence="1">
    <location>
        <begin position="668"/>
        <end position="682"/>
    </location>
</feature>
<feature type="compositionally biased region" description="Polar residues" evidence="1">
    <location>
        <begin position="520"/>
        <end position="538"/>
    </location>
</feature>
<dbReference type="GeneID" id="19202376"/>
<dbReference type="Proteomes" id="UP000053558">
    <property type="component" value="Unassembled WGS sequence"/>
</dbReference>
<reference evidence="3" key="1">
    <citation type="journal article" date="2012" name="Science">
        <title>The Paleozoic origin of enzymatic lignin decomposition reconstructed from 31 fungal genomes.</title>
        <authorList>
            <person name="Floudas D."/>
            <person name="Binder M."/>
            <person name="Riley R."/>
            <person name="Barry K."/>
            <person name="Blanchette R.A."/>
            <person name="Henrissat B."/>
            <person name="Martinez A.T."/>
            <person name="Otillar R."/>
            <person name="Spatafora J.W."/>
            <person name="Yadav J.S."/>
            <person name="Aerts A."/>
            <person name="Benoit I."/>
            <person name="Boyd A."/>
            <person name="Carlson A."/>
            <person name="Copeland A."/>
            <person name="Coutinho P.M."/>
            <person name="de Vries R.P."/>
            <person name="Ferreira P."/>
            <person name="Findley K."/>
            <person name="Foster B."/>
            <person name="Gaskell J."/>
            <person name="Glotzer D."/>
            <person name="Gorecki P."/>
            <person name="Heitman J."/>
            <person name="Hesse C."/>
            <person name="Hori C."/>
            <person name="Igarashi K."/>
            <person name="Jurgens J.A."/>
            <person name="Kallen N."/>
            <person name="Kersten P."/>
            <person name="Kohler A."/>
            <person name="Kuees U."/>
            <person name="Kumar T.K.A."/>
            <person name="Kuo A."/>
            <person name="LaButti K."/>
            <person name="Larrondo L.F."/>
            <person name="Lindquist E."/>
            <person name="Ling A."/>
            <person name="Lombard V."/>
            <person name="Lucas S."/>
            <person name="Lundell T."/>
            <person name="Martin R."/>
            <person name="McLaughlin D.J."/>
            <person name="Morgenstern I."/>
            <person name="Morin E."/>
            <person name="Murat C."/>
            <person name="Nagy L.G."/>
            <person name="Nolan M."/>
            <person name="Ohm R.A."/>
            <person name="Patyshakuliyeva A."/>
            <person name="Rokas A."/>
            <person name="Ruiz-Duenas F.J."/>
            <person name="Sabat G."/>
            <person name="Salamov A."/>
            <person name="Samejima M."/>
            <person name="Schmutz J."/>
            <person name="Slot J.C."/>
            <person name="St John F."/>
            <person name="Stenlid J."/>
            <person name="Sun H."/>
            <person name="Sun S."/>
            <person name="Syed K."/>
            <person name="Tsang A."/>
            <person name="Wiebenga A."/>
            <person name="Young D."/>
            <person name="Pisabarro A."/>
            <person name="Eastwood D.C."/>
            <person name="Martin F."/>
            <person name="Cullen D."/>
            <person name="Grigoriev I.V."/>
            <person name="Hibbett D.S."/>
        </authorList>
    </citation>
    <scope>NUCLEOTIDE SEQUENCE [LARGE SCALE GENOMIC DNA]</scope>
    <source>
        <strain evidence="3">RWD-64-598 SS2</strain>
    </source>
</reference>
<evidence type="ECO:0000313" key="2">
    <source>
        <dbReference type="EMBL" id="EIW74494.1"/>
    </source>
</evidence>
<feature type="compositionally biased region" description="Pro residues" evidence="1">
    <location>
        <begin position="422"/>
        <end position="435"/>
    </location>
</feature>
<organism evidence="2 3">
    <name type="scientific">Coniophora puteana (strain RWD-64-598)</name>
    <name type="common">Brown rot fungus</name>
    <dbReference type="NCBI Taxonomy" id="741705"/>
    <lineage>
        <taxon>Eukaryota</taxon>
        <taxon>Fungi</taxon>
        <taxon>Dikarya</taxon>
        <taxon>Basidiomycota</taxon>
        <taxon>Agaricomycotina</taxon>
        <taxon>Agaricomycetes</taxon>
        <taxon>Agaricomycetidae</taxon>
        <taxon>Boletales</taxon>
        <taxon>Coniophorineae</taxon>
        <taxon>Coniophoraceae</taxon>
        <taxon>Coniophora</taxon>
    </lineage>
</organism>
<accession>R7SHE6</accession>
<feature type="compositionally biased region" description="Low complexity" evidence="1">
    <location>
        <begin position="436"/>
        <end position="453"/>
    </location>
</feature>
<feature type="compositionally biased region" description="Polar residues" evidence="1">
    <location>
        <begin position="464"/>
        <end position="485"/>
    </location>
</feature>
<feature type="compositionally biased region" description="Pro residues" evidence="1">
    <location>
        <begin position="129"/>
        <end position="157"/>
    </location>
</feature>
<evidence type="ECO:0000313" key="3">
    <source>
        <dbReference type="Proteomes" id="UP000053558"/>
    </source>
</evidence>
<keyword evidence="3" id="KW-1185">Reference proteome</keyword>
<dbReference type="KEGG" id="cput:CONPUDRAFT_147795"/>
<evidence type="ECO:0000256" key="1">
    <source>
        <dbReference type="SAM" id="MobiDB-lite"/>
    </source>
</evidence>
<feature type="compositionally biased region" description="Polar residues" evidence="1">
    <location>
        <begin position="500"/>
        <end position="512"/>
    </location>
</feature>
<feature type="compositionally biased region" description="Polar residues" evidence="1">
    <location>
        <begin position="269"/>
        <end position="280"/>
    </location>
</feature>
<sequence>MRPLSLHLSALNDHEYDLYTSSFNDLAELPDSGHGPRSIVQKSTRYEDTRVGVREARAWLRGRYSNLSSIDIDMILKLFCPNMLSSDFLSGDQFFAVLRLVLHVQDGKPVDRNLAFVQTYPKPSKPIQSSPPSPPKPQLPARAPPPPARAPPPPLHPTHPDTNPFSRKSMDRIRSPPPTPDLLPTVAPALPPKISHNPFLQQDKVGSVNDDSSHPPVIPPLPPRKPAMPLPPRRTTAPPAVHQTGIPSSAPPTIKEKGPPPSVPLKPSRMTSPLMQQSLEASRHAQNVKRAEELRNNERVMQVIRTSGSPAPSTTSRASRSASPVRPPPPPPLGAKGRRTSEFRQKQGSSISASEGTSGSSSLAKKPLVQKPRASKVKPKVNPHPTFSDTDSSESESEASFYEVAGATLTRSAPSTTSPTRTPTPVPDPFRPPLPSRDSTSTFASASTSFAAPPTHPDRRPSDTVETLPSPTTRVFRSRSLHSPNSTPPIPPPRKRPESAQINTPIHKSSIASLGHAHTRTTSYQGVSRHLSLSSHPHTSASTSTAGGTAAGEFGEGISNIQRTLAQLQMKAQPKFDAARYKAEAGLSRRGFVGGGGRGLGMQGDEGTQGLMGDDRSRDRDQSWDRRRNGFGTGTASGLVANDDAGVDMGGPGPASISITDSDSELDDVGRDHRGRRNLGEFEGREYLYERDNLKWPAGDGWKPLS</sequence>
<feature type="compositionally biased region" description="Low complexity" evidence="1">
    <location>
        <begin position="539"/>
        <end position="552"/>
    </location>
</feature>